<dbReference type="InterPro" id="IPR020988">
    <property type="entry name" value="Pept_U32_collagenase"/>
</dbReference>
<dbReference type="PROSITE" id="PS01276">
    <property type="entry name" value="PEPTIDASE_U32"/>
    <property type="match status" value="1"/>
</dbReference>
<reference evidence="3" key="2">
    <citation type="journal article" date="2021" name="PeerJ">
        <title>Extensive microbial diversity within the chicken gut microbiome revealed by metagenomics and culture.</title>
        <authorList>
            <person name="Gilroy R."/>
            <person name="Ravi A."/>
            <person name="Getino M."/>
            <person name="Pursley I."/>
            <person name="Horton D.L."/>
            <person name="Alikhan N.F."/>
            <person name="Baker D."/>
            <person name="Gharbi K."/>
            <person name="Hall N."/>
            <person name="Watson M."/>
            <person name="Adriaenssens E.M."/>
            <person name="Foster-Nyarko E."/>
            <person name="Jarju S."/>
            <person name="Secka A."/>
            <person name="Antonio M."/>
            <person name="Oren A."/>
            <person name="Chaudhuri R.R."/>
            <person name="La Ragione R."/>
            <person name="Hildebrand F."/>
            <person name="Pallen M.J."/>
        </authorList>
    </citation>
    <scope>NUCLEOTIDE SEQUENCE</scope>
    <source>
        <strain evidence="3">CHK187-14744</strain>
    </source>
</reference>
<reference evidence="3" key="1">
    <citation type="submission" date="2020-10" db="EMBL/GenBank/DDBJ databases">
        <authorList>
            <person name="Gilroy R."/>
        </authorList>
    </citation>
    <scope>NUCLEOTIDE SEQUENCE</scope>
    <source>
        <strain evidence="3">CHK187-14744</strain>
    </source>
</reference>
<evidence type="ECO:0000259" key="2">
    <source>
        <dbReference type="Pfam" id="PF12392"/>
    </source>
</evidence>
<evidence type="ECO:0000256" key="1">
    <source>
        <dbReference type="SAM" id="MobiDB-lite"/>
    </source>
</evidence>
<dbReference type="InterPro" id="IPR051454">
    <property type="entry name" value="RNA/ubiquinone_mod_enzymes"/>
</dbReference>
<dbReference type="Pfam" id="PF12392">
    <property type="entry name" value="DUF3656"/>
    <property type="match status" value="1"/>
</dbReference>
<feature type="region of interest" description="Disordered" evidence="1">
    <location>
        <begin position="506"/>
        <end position="526"/>
    </location>
</feature>
<organism evidence="3 4">
    <name type="scientific">Candidatus Onthocola gallistercoris</name>
    <dbReference type="NCBI Taxonomy" id="2840876"/>
    <lineage>
        <taxon>Bacteria</taxon>
        <taxon>Bacillati</taxon>
        <taxon>Bacillota</taxon>
        <taxon>Bacilli</taxon>
        <taxon>Candidatus Onthocola</taxon>
    </lineage>
</organism>
<dbReference type="AlphaFoldDB" id="A0A9D1KWZ2"/>
<evidence type="ECO:0000313" key="4">
    <source>
        <dbReference type="Proteomes" id="UP000824164"/>
    </source>
</evidence>
<dbReference type="Proteomes" id="UP000824164">
    <property type="component" value="Unassembled WGS sequence"/>
</dbReference>
<dbReference type="EMBL" id="DVLT01000024">
    <property type="protein sequence ID" value="HIU02314.1"/>
    <property type="molecule type" value="Genomic_DNA"/>
</dbReference>
<feature type="compositionally biased region" description="Basic and acidic residues" evidence="1">
    <location>
        <begin position="513"/>
        <end position="523"/>
    </location>
</feature>
<accession>A0A9D1KWZ2</accession>
<name>A0A9D1KWZ2_9FIRM</name>
<comment type="caution">
    <text evidence="3">The sequence shown here is derived from an EMBL/GenBank/DDBJ whole genome shotgun (WGS) entry which is preliminary data.</text>
</comment>
<dbReference type="Pfam" id="PF01136">
    <property type="entry name" value="Peptidase_U32"/>
    <property type="match status" value="1"/>
</dbReference>
<evidence type="ECO:0000313" key="3">
    <source>
        <dbReference type="EMBL" id="HIU02314.1"/>
    </source>
</evidence>
<gene>
    <name evidence="3" type="ORF">IAB63_03565</name>
</gene>
<dbReference type="PANTHER" id="PTHR30217:SF10">
    <property type="entry name" value="23S RRNA 5-HYDROXYCYTIDINE C2501 SYNTHASE"/>
    <property type="match status" value="1"/>
</dbReference>
<proteinExistence type="predicted"/>
<protein>
    <submittedName>
        <fullName evidence="3">U32 family peptidase</fullName>
    </submittedName>
</protein>
<sequence>MGSGIEILAPAGSVETMRAALNGGADAVYIGGSRFGARAYADNPDETALLAAIDEVHLRGKKLYMAVNTLLKEREMDELYHFILPYYREGLDGVIVQDFGVLARLKSWFPSLPLHASTQMTLTGWEEAARLKADGVSRIVPSRELSLEEIRQIHERVDVEIEAFVHGALCYCYSGQCLLSSFIGGRSGNRGRCAQPCRLPYKVGKDQKTRYLLSPKDICTLKDIPDLVDAGIISFKIEGRMKKPEYAALVSFMYRFYTDMYLERGREGYRVDPDDVRKLMDLYNRGGFSSGYYRQKNGKDMLSLDRPNHMGVKVGESVGKNRFKALEDIHADDVLEWTGDDRSKGMRLDRDIRKGELFAFPKAGMAGKDKGELYRTRNNQLITDTLKRFAKGGEHLLEGSLTATAGKPLCLRIGSKDRSDRQIQVTGRVVQEALKRPMGSEEMEKQMRKTGGSGFCFQTIQIQTDGKSFVPVQELNSLRREGLDRMRECLLEVYKRDDARDEHGDIWLSGSADGRKEDERQREAANGSRPLLYVSIPNVESGMVHMKRRDVSGFYLDIEHAATPEGQAFIRACGEMGKTVSAALPHILREKDKAKVEEWIRSLDGLVHGWLFRNMETLDMLKRLAVSGIRIADHHIYTMNRAAKEYVRQAGADRLCAPMELNQKELDILGCGDMELVLYGYPVLMLSAQCIQKTTQACTKRTKMVQLTDRQQKHFYAQNICTYCYNLIYNGSPLVLTDMTEAVRDLDPEAVRMEFTMEDIREQTRLLDDFRLRCQGEGKADPPVDPFTRGHFKRGIE</sequence>
<dbReference type="InterPro" id="IPR001539">
    <property type="entry name" value="Peptidase_U32"/>
</dbReference>
<dbReference type="PANTHER" id="PTHR30217">
    <property type="entry name" value="PEPTIDASE U32 FAMILY"/>
    <property type="match status" value="1"/>
</dbReference>
<feature type="domain" description="Peptidase U32 collagenase" evidence="2">
    <location>
        <begin position="373"/>
        <end position="488"/>
    </location>
</feature>